<dbReference type="Gene3D" id="3.40.50.1000">
    <property type="entry name" value="HAD superfamily/HAD-like"/>
    <property type="match status" value="1"/>
</dbReference>
<dbReference type="Pfam" id="PF00702">
    <property type="entry name" value="Hydrolase"/>
    <property type="match status" value="1"/>
</dbReference>
<evidence type="ECO:0000313" key="1">
    <source>
        <dbReference type="EMBL" id="MFB9731075.1"/>
    </source>
</evidence>
<dbReference type="InterPro" id="IPR036412">
    <property type="entry name" value="HAD-like_sf"/>
</dbReference>
<comment type="caution">
    <text evidence="1">The sequence shown here is derived from an EMBL/GenBank/DDBJ whole genome shotgun (WGS) entry which is preliminary data.</text>
</comment>
<dbReference type="InterPro" id="IPR051806">
    <property type="entry name" value="HAD-like_SPP"/>
</dbReference>
<dbReference type="PANTHER" id="PTHR43481:SF4">
    <property type="entry name" value="GLYCEROL-1-PHOSPHATE PHOSPHOHYDROLASE 1-RELATED"/>
    <property type="match status" value="1"/>
</dbReference>
<dbReference type="SFLD" id="SFLDS00003">
    <property type="entry name" value="Haloacid_Dehalogenase"/>
    <property type="match status" value="1"/>
</dbReference>
<protein>
    <submittedName>
        <fullName evidence="1">HAD-IA family hydrolase</fullName>
    </submittedName>
</protein>
<gene>
    <name evidence="1" type="ORF">ACFFN0_03350</name>
</gene>
<proteinExistence type="predicted"/>
<accession>A0ABV5UZU5</accession>
<dbReference type="SFLD" id="SFLDG01129">
    <property type="entry name" value="C1.5:_HAD__Beta-PGM__Phosphata"/>
    <property type="match status" value="1"/>
</dbReference>
<sequence>MPPTTVDLTTTVFEAVLFDNDGTLIDSRGPVVRAWTAWAEHHGIPLERLVGLHGVPSRGIVSRVAPHLDVDAATADIDRRELEDAEGVVALPGAGDALAAVGGRAAIVTSAGRDLAVLRLDAAGLTPPAAFVTADDITRGKPDPEPFLLGARKLGVDPARCLVVEDAPAGLQAGRAARAATLAVTTTSEVHELAPLADAVVPDLSQVTFRLVEHGVRVELA</sequence>
<dbReference type="PANTHER" id="PTHR43481">
    <property type="entry name" value="FRUCTOSE-1-PHOSPHATE PHOSPHATASE"/>
    <property type="match status" value="1"/>
</dbReference>
<dbReference type="NCBIfam" id="TIGR01509">
    <property type="entry name" value="HAD-SF-IA-v3"/>
    <property type="match status" value="1"/>
</dbReference>
<keyword evidence="1" id="KW-0378">Hydrolase</keyword>
<dbReference type="GO" id="GO:0016787">
    <property type="term" value="F:hydrolase activity"/>
    <property type="evidence" value="ECO:0007669"/>
    <property type="project" value="UniProtKB-KW"/>
</dbReference>
<organism evidence="1 2">
    <name type="scientific">Ornithinimicrobium kibberense</name>
    <dbReference type="NCBI Taxonomy" id="282060"/>
    <lineage>
        <taxon>Bacteria</taxon>
        <taxon>Bacillati</taxon>
        <taxon>Actinomycetota</taxon>
        <taxon>Actinomycetes</taxon>
        <taxon>Micrococcales</taxon>
        <taxon>Ornithinimicrobiaceae</taxon>
        <taxon>Ornithinimicrobium</taxon>
    </lineage>
</organism>
<evidence type="ECO:0000313" key="2">
    <source>
        <dbReference type="Proteomes" id="UP001589613"/>
    </source>
</evidence>
<keyword evidence="2" id="KW-1185">Reference proteome</keyword>
<dbReference type="InterPro" id="IPR023198">
    <property type="entry name" value="PGP-like_dom2"/>
</dbReference>
<dbReference type="Gene3D" id="1.10.150.240">
    <property type="entry name" value="Putative phosphatase, domain 2"/>
    <property type="match status" value="1"/>
</dbReference>
<reference evidence="1 2" key="1">
    <citation type="submission" date="2024-09" db="EMBL/GenBank/DDBJ databases">
        <authorList>
            <person name="Sun Q."/>
            <person name="Mori K."/>
        </authorList>
    </citation>
    <scope>NUCLEOTIDE SEQUENCE [LARGE SCALE GENOMIC DNA]</scope>
    <source>
        <strain evidence="1 2">JCM 12763</strain>
    </source>
</reference>
<dbReference type="SUPFAM" id="SSF56784">
    <property type="entry name" value="HAD-like"/>
    <property type="match status" value="1"/>
</dbReference>
<dbReference type="RefSeq" id="WP_238330317.1">
    <property type="nucleotide sequence ID" value="NZ_JBHMAX010000007.1"/>
</dbReference>
<dbReference type="InterPro" id="IPR006439">
    <property type="entry name" value="HAD-SF_hydro_IA"/>
</dbReference>
<dbReference type="EMBL" id="JBHMAX010000007">
    <property type="protein sequence ID" value="MFB9731075.1"/>
    <property type="molecule type" value="Genomic_DNA"/>
</dbReference>
<dbReference type="InterPro" id="IPR023214">
    <property type="entry name" value="HAD_sf"/>
</dbReference>
<name>A0ABV5UZU5_9MICO</name>
<dbReference type="Proteomes" id="UP001589613">
    <property type="component" value="Unassembled WGS sequence"/>
</dbReference>